<name>A0A2P7SMJ9_9HYPH</name>
<dbReference type="InterPro" id="IPR037049">
    <property type="entry name" value="DUF1214_C_sf"/>
</dbReference>
<evidence type="ECO:0000259" key="1">
    <source>
        <dbReference type="Pfam" id="PF06742"/>
    </source>
</evidence>
<sequence>MLSVPGPSLPLSLPPACARKGNLFASAALSCCEAAKLQLPHRHGRQSMALTRRQTIAGLAGVVVASGLMHRAKSERLIQRFSRRQARQLAREAWVLGMPPVYIERQWLLSSNVSRPNDRQAPMNQFAHFRDFPDVDTQIAATMNVDTLYSLACLDLKAEPIVLSVPEMGDRYWIMQLVDAWNNVPAAPGSRTVGGKGGDFVLVGPRWHGSIPGGLTHLHLPTTMLLLKGRTYVANEADLPAVHALQDKYQLVPLSSWGKPYTPPTDVPIDKALDTKKTVQEQTLRMSPDTFFNNLNRLLVYNPPEPSDPATMDRLTRLGIVPGRNFDFASFDQSLQQDVYDGVRDGQRDMQSVDRGKAVNTWRFALDMGRFGKNYAYRANSTFFDVGANLAEDAIYPTTAVDSNNLPLDAEYRYVLHFRQDEIPPVKAFWSLTMYDSSGFLSRNPINRYALGGRSQMIYGKDGSLTIFIQRDSPGSDKEANWLPTPDGGGMMLMLRLYEPRQEAIDGTWKPPAIQRVEYN</sequence>
<dbReference type="InterPro" id="IPR010621">
    <property type="entry name" value="DUF1214"/>
</dbReference>
<evidence type="ECO:0000313" key="3">
    <source>
        <dbReference type="EMBL" id="PSJ63641.1"/>
    </source>
</evidence>
<organism evidence="3 4">
    <name type="scientific">Pseudaminobacter soli</name>
    <name type="common">ex Li et al. 2025</name>
    <dbReference type="NCBI Taxonomy" id="1295366"/>
    <lineage>
        <taxon>Bacteria</taxon>
        <taxon>Pseudomonadati</taxon>
        <taxon>Pseudomonadota</taxon>
        <taxon>Alphaproteobacteria</taxon>
        <taxon>Hyphomicrobiales</taxon>
        <taxon>Phyllobacteriaceae</taxon>
        <taxon>Pseudaminobacter</taxon>
    </lineage>
</organism>
<dbReference type="Proteomes" id="UP000240653">
    <property type="component" value="Unassembled WGS sequence"/>
</dbReference>
<dbReference type="Gene3D" id="2.60.40.1610">
    <property type="entry name" value="Domain of unknown function DUF1254"/>
    <property type="match status" value="1"/>
</dbReference>
<keyword evidence="4" id="KW-1185">Reference proteome</keyword>
<dbReference type="Gene3D" id="2.60.120.600">
    <property type="entry name" value="Domain of unknown function DUF1214, C-terminal domain"/>
    <property type="match status" value="1"/>
</dbReference>
<dbReference type="Gene3D" id="1.10.3360.10">
    <property type="entry name" value="VPA0735-like domain"/>
    <property type="match status" value="1"/>
</dbReference>
<comment type="caution">
    <text evidence="3">The sequence shown here is derived from an EMBL/GenBank/DDBJ whole genome shotgun (WGS) entry which is preliminary data.</text>
</comment>
<dbReference type="SUPFAM" id="SSF160935">
    <property type="entry name" value="VPA0735-like"/>
    <property type="match status" value="1"/>
</dbReference>
<dbReference type="OrthoDB" id="9777345at2"/>
<feature type="domain" description="DUF1254" evidence="2">
    <location>
        <begin position="123"/>
        <end position="253"/>
    </location>
</feature>
<protein>
    <recommendedName>
        <fullName evidence="5">DUF1254 domain-containing protein</fullName>
    </recommendedName>
</protein>
<gene>
    <name evidence="3" type="ORF">C7I85_00440</name>
</gene>
<dbReference type="InterPro" id="IPR037050">
    <property type="entry name" value="DUF1254_sf"/>
</dbReference>
<feature type="domain" description="DUF1214" evidence="1">
    <location>
        <begin position="393"/>
        <end position="502"/>
    </location>
</feature>
<dbReference type="InterPro" id="IPR010679">
    <property type="entry name" value="DUF1254"/>
</dbReference>
<evidence type="ECO:0000259" key="2">
    <source>
        <dbReference type="Pfam" id="PF06863"/>
    </source>
</evidence>
<dbReference type="AlphaFoldDB" id="A0A2P7SMJ9"/>
<dbReference type="PANTHER" id="PTHR36509">
    <property type="entry name" value="BLL3101 PROTEIN"/>
    <property type="match status" value="1"/>
</dbReference>
<proteinExistence type="predicted"/>
<dbReference type="PANTHER" id="PTHR36509:SF2">
    <property type="entry name" value="BLL3101 PROTEIN"/>
    <property type="match status" value="1"/>
</dbReference>
<accession>A0A2P7SMJ9</accession>
<evidence type="ECO:0008006" key="5">
    <source>
        <dbReference type="Google" id="ProtNLM"/>
    </source>
</evidence>
<evidence type="ECO:0000313" key="4">
    <source>
        <dbReference type="Proteomes" id="UP000240653"/>
    </source>
</evidence>
<dbReference type="EMBL" id="PXYL01000001">
    <property type="protein sequence ID" value="PSJ63641.1"/>
    <property type="molecule type" value="Genomic_DNA"/>
</dbReference>
<dbReference type="Pfam" id="PF06863">
    <property type="entry name" value="DUF1254"/>
    <property type="match status" value="1"/>
</dbReference>
<reference evidence="3 4" key="1">
    <citation type="submission" date="2018-03" db="EMBL/GenBank/DDBJ databases">
        <title>The draft genome of Mesorhizobium soli JCM 19897.</title>
        <authorList>
            <person name="Li L."/>
            <person name="Liu L."/>
            <person name="Liang L."/>
            <person name="Wang T."/>
            <person name="Zhang X."/>
        </authorList>
    </citation>
    <scope>NUCLEOTIDE SEQUENCE [LARGE SCALE GENOMIC DNA]</scope>
    <source>
        <strain evidence="3 4">JCM 19897</strain>
    </source>
</reference>
<dbReference type="Pfam" id="PF06742">
    <property type="entry name" value="DUF1214"/>
    <property type="match status" value="1"/>
</dbReference>